<dbReference type="Proteomes" id="UP000809273">
    <property type="component" value="Unassembled WGS sequence"/>
</dbReference>
<reference evidence="1" key="2">
    <citation type="submission" date="2021-01" db="EMBL/GenBank/DDBJ databases">
        <authorList>
            <person name="Hahn C.R."/>
            <person name="Youssef N.H."/>
            <person name="Elshahed M."/>
        </authorList>
    </citation>
    <scope>NUCLEOTIDE SEQUENCE</scope>
    <source>
        <strain evidence="1">Zod_Metabat.24</strain>
    </source>
</reference>
<organism evidence="1 2">
    <name type="scientific">Candidatus Zymogenus saltonus</name>
    <dbReference type="NCBI Taxonomy" id="2844893"/>
    <lineage>
        <taxon>Bacteria</taxon>
        <taxon>Deltaproteobacteria</taxon>
        <taxon>Candidatus Zymogenia</taxon>
        <taxon>Candidatus Zymogeniales</taxon>
        <taxon>Candidatus Zymogenaceae</taxon>
        <taxon>Candidatus Zymogenus</taxon>
    </lineage>
</organism>
<proteinExistence type="predicted"/>
<reference evidence="1" key="1">
    <citation type="journal article" date="2021" name="Environ. Microbiol.">
        <title>Genomic characterization of three novel Desulfobacterota classes expand the metabolic and phylogenetic diversity of the phylum.</title>
        <authorList>
            <person name="Murphy C.L."/>
            <person name="Biggerstaff J."/>
            <person name="Eichhorn A."/>
            <person name="Ewing E."/>
            <person name="Shahan R."/>
            <person name="Soriano D."/>
            <person name="Stewart S."/>
            <person name="VanMol K."/>
            <person name="Walker R."/>
            <person name="Walters P."/>
            <person name="Elshahed M.S."/>
            <person name="Youssef N.H."/>
        </authorList>
    </citation>
    <scope>NUCLEOTIDE SEQUENCE</scope>
    <source>
        <strain evidence="1">Zod_Metabat.24</strain>
    </source>
</reference>
<evidence type="ECO:0000313" key="1">
    <source>
        <dbReference type="EMBL" id="MBN1572667.1"/>
    </source>
</evidence>
<dbReference type="EMBL" id="JAFGIX010000027">
    <property type="protein sequence ID" value="MBN1572667.1"/>
    <property type="molecule type" value="Genomic_DNA"/>
</dbReference>
<dbReference type="AlphaFoldDB" id="A0A9D8KEK8"/>
<accession>A0A9D8KEK8</accession>
<sequence>MFAKVKFTDGETRTYAKVWRIKIVGDFIVIRRMGRRSVTVPGREIRWVQLGKEKRIDQKDFVKGVTL</sequence>
<evidence type="ECO:0000313" key="2">
    <source>
        <dbReference type="Proteomes" id="UP000809273"/>
    </source>
</evidence>
<gene>
    <name evidence="1" type="ORF">JW984_05650</name>
</gene>
<name>A0A9D8KEK8_9DELT</name>
<protein>
    <submittedName>
        <fullName evidence="1">Uncharacterized protein</fullName>
    </submittedName>
</protein>
<comment type="caution">
    <text evidence="1">The sequence shown here is derived from an EMBL/GenBank/DDBJ whole genome shotgun (WGS) entry which is preliminary data.</text>
</comment>